<evidence type="ECO:0000256" key="4">
    <source>
        <dbReference type="PIRNR" id="PIRNR005054"/>
    </source>
</evidence>
<feature type="domain" description="CRISPR associated protein Cas6 C-terminal" evidence="7">
    <location>
        <begin position="124"/>
        <end position="235"/>
    </location>
</feature>
<evidence type="ECO:0000313" key="9">
    <source>
        <dbReference type="Proteomes" id="UP000196258"/>
    </source>
</evidence>
<comment type="function">
    <text evidence="4">CRISPR (clustered regularly interspaced short palindromic repeat), is an adaptive immune system that provides protection against mobile genetic elements (viruses, transposable elements and conjugative plasmids). CRISPR clusters contain sequences complementary to antecedent mobile elements and target invading nucleic acids. CRISPR clusters are transcribed and processed into CRISPR RNA (crRNA).</text>
</comment>
<dbReference type="Proteomes" id="UP000196258">
    <property type="component" value="Unassembled WGS sequence"/>
</dbReference>
<dbReference type="RefSeq" id="WP_087255982.1">
    <property type="nucleotide sequence ID" value="NZ_NFLB01000005.1"/>
</dbReference>
<dbReference type="Pfam" id="PF01881">
    <property type="entry name" value="Cas_Cas6_C"/>
    <property type="match status" value="1"/>
</dbReference>
<dbReference type="PIRSF" id="PIRSF005054">
    <property type="entry name" value="PF1131"/>
    <property type="match status" value="1"/>
</dbReference>
<dbReference type="CDD" id="cd21140">
    <property type="entry name" value="Cas6_I-like"/>
    <property type="match status" value="1"/>
</dbReference>
<dbReference type="AlphaFoldDB" id="A0A1Y4QMN4"/>
<protein>
    <recommendedName>
        <fullName evidence="4">CRISPR-associated endoribonuclease</fullName>
    </recommendedName>
</protein>
<dbReference type="EMBL" id="NFLB01000005">
    <property type="protein sequence ID" value="OUQ05533.1"/>
    <property type="molecule type" value="Genomic_DNA"/>
</dbReference>
<sequence length="245" mass="29034">MRLKIKMEADKLVLPLAYKSIIQGVIYNMMDKQGEGSFYHDHGYRNREKTYKMFVFSDLYGKYNVEDKQITFFDDIKLYISVLDKKLFKIVYNFLLNNEYLFFNNQKVRLVGIDIMDLSHFSGDQIVTIKTLSPIVTYTSKDKYFKYYSPEDKKYEELLKDNIIHKMIAYNYPVKSCIFEINKINYQKKKLVHFKNTFYEAYQCELVITTNYDTLKIIYDTGLSAKGSCGFGMIECKYEKGILSL</sequence>
<dbReference type="InterPro" id="IPR045747">
    <property type="entry name" value="CRISPR-assoc_prot_Cas6_N_sf"/>
</dbReference>
<dbReference type="NCBIfam" id="TIGR01877">
    <property type="entry name" value="cas_cas6"/>
    <property type="match status" value="1"/>
</dbReference>
<proteinExistence type="inferred from homology"/>
<dbReference type="InterPro" id="IPR049435">
    <property type="entry name" value="Cas_Cas6_C"/>
</dbReference>
<organism evidence="8 9">
    <name type="scientific">Thomasclavelia spiroformis</name>
    <dbReference type="NCBI Taxonomy" id="29348"/>
    <lineage>
        <taxon>Bacteria</taxon>
        <taxon>Bacillati</taxon>
        <taxon>Bacillota</taxon>
        <taxon>Erysipelotrichia</taxon>
        <taxon>Erysipelotrichales</taxon>
        <taxon>Coprobacillaceae</taxon>
        <taxon>Thomasclavelia</taxon>
    </lineage>
</organism>
<evidence type="ECO:0000313" key="8">
    <source>
        <dbReference type="EMBL" id="OUQ05533.1"/>
    </source>
</evidence>
<feature type="site" description="Transition state stabilizer" evidence="5">
    <location>
        <position position="52"/>
    </location>
</feature>
<feature type="active site" description="Proton acceptor" evidence="6">
    <location>
        <position position="27"/>
    </location>
</feature>
<gene>
    <name evidence="8" type="ORF">B5E91_05820</name>
</gene>
<evidence type="ECO:0000259" key="7">
    <source>
        <dbReference type="Pfam" id="PF01881"/>
    </source>
</evidence>
<keyword evidence="3" id="KW-0051">Antiviral defense</keyword>
<dbReference type="Gene3D" id="3.30.70.1890">
    <property type="match status" value="1"/>
</dbReference>
<comment type="similarity">
    <text evidence="1 4">Belongs to the CRISPR-associated protein Cas6/Cse3/CasE family.</text>
</comment>
<accession>A0A1Y4QMN4</accession>
<keyword evidence="2" id="KW-0694">RNA-binding</keyword>
<dbReference type="GO" id="GO:0051607">
    <property type="term" value="P:defense response to virus"/>
    <property type="evidence" value="ECO:0007669"/>
    <property type="project" value="UniProtKB-KW"/>
</dbReference>
<evidence type="ECO:0000256" key="6">
    <source>
        <dbReference type="PIRSR" id="PIRSR005054-50"/>
    </source>
</evidence>
<feature type="active site" description="Proton donor" evidence="6">
    <location>
        <position position="40"/>
    </location>
</feature>
<evidence type="ECO:0000256" key="3">
    <source>
        <dbReference type="ARBA" id="ARBA00023118"/>
    </source>
</evidence>
<dbReference type="GO" id="GO:0016788">
    <property type="term" value="F:hydrolase activity, acting on ester bonds"/>
    <property type="evidence" value="ECO:0007669"/>
    <property type="project" value="InterPro"/>
</dbReference>
<comment type="caution">
    <text evidence="8">The sequence shown here is derived from an EMBL/GenBank/DDBJ whole genome shotgun (WGS) entry which is preliminary data.</text>
</comment>
<evidence type="ECO:0000256" key="5">
    <source>
        <dbReference type="PIRSR" id="PIRSR005054-1"/>
    </source>
</evidence>
<dbReference type="InterPro" id="IPR010156">
    <property type="entry name" value="CRISPR-assoc_prot_Cas6"/>
</dbReference>
<evidence type="ECO:0000256" key="1">
    <source>
        <dbReference type="ARBA" id="ARBA00005937"/>
    </source>
</evidence>
<dbReference type="PANTHER" id="PTHR36984:SF1">
    <property type="entry name" value="CRISPR-ASSOCIATED ENDORIBONUCLEASE CAS6 1"/>
    <property type="match status" value="1"/>
</dbReference>
<evidence type="ECO:0000256" key="2">
    <source>
        <dbReference type="ARBA" id="ARBA00022884"/>
    </source>
</evidence>
<reference evidence="9" key="1">
    <citation type="submission" date="2017-04" db="EMBL/GenBank/DDBJ databases">
        <title>Function of individual gut microbiota members based on whole genome sequencing of pure cultures obtained from chicken caecum.</title>
        <authorList>
            <person name="Medvecky M."/>
            <person name="Cejkova D."/>
            <person name="Polansky O."/>
            <person name="Karasova D."/>
            <person name="Kubasova T."/>
            <person name="Cizek A."/>
            <person name="Rychlik I."/>
        </authorList>
    </citation>
    <scope>NUCLEOTIDE SEQUENCE [LARGE SCALE GENOMIC DNA]</scope>
    <source>
        <strain evidence="9">An149</strain>
    </source>
</reference>
<dbReference type="PANTHER" id="PTHR36984">
    <property type="entry name" value="CRISPR-ASSOCIATED ENDORIBONUCLEASE CAS6 1"/>
    <property type="match status" value="1"/>
</dbReference>
<dbReference type="GO" id="GO:0003723">
    <property type="term" value="F:RNA binding"/>
    <property type="evidence" value="ECO:0007669"/>
    <property type="project" value="UniProtKB-KW"/>
</dbReference>
<dbReference type="Gene3D" id="3.30.70.1900">
    <property type="match status" value="1"/>
</dbReference>
<name>A0A1Y4QMN4_9FIRM</name>